<keyword evidence="1" id="KW-1133">Transmembrane helix</keyword>
<proteinExistence type="predicted"/>
<name>A0A1G8LLA5_9BACL</name>
<keyword evidence="3" id="KW-1185">Reference proteome</keyword>
<accession>A0A1G8LLA5</accession>
<feature type="transmembrane region" description="Helical" evidence="1">
    <location>
        <begin position="64"/>
        <end position="88"/>
    </location>
</feature>
<dbReference type="Proteomes" id="UP000199050">
    <property type="component" value="Unassembled WGS sequence"/>
</dbReference>
<reference evidence="3" key="1">
    <citation type="submission" date="2016-10" db="EMBL/GenBank/DDBJ databases">
        <authorList>
            <person name="Varghese N."/>
            <person name="Submissions S."/>
        </authorList>
    </citation>
    <scope>NUCLEOTIDE SEQUENCE [LARGE SCALE GENOMIC DNA]</scope>
    <source>
        <strain evidence="3">CGMCC 1.11012</strain>
    </source>
</reference>
<sequence length="89" mass="9468">MDDLWMAFVYPGSFFCLLGVVLMIIGYKRTRTGRRTGLEGVTAKPGPPAPGGPGTASFQQEAKYFLIGGILLGIGVLLLALLGFTSLFD</sequence>
<dbReference type="RefSeq" id="WP_090713586.1">
    <property type="nucleotide sequence ID" value="NZ_CBCSKY010000005.1"/>
</dbReference>
<feature type="transmembrane region" description="Helical" evidence="1">
    <location>
        <begin position="6"/>
        <end position="27"/>
    </location>
</feature>
<gene>
    <name evidence="2" type="ORF">SAMN05216192_106160</name>
</gene>
<keyword evidence="1" id="KW-0812">Transmembrane</keyword>
<dbReference type="AlphaFoldDB" id="A0A1G8LLA5"/>
<dbReference type="EMBL" id="FNDX01000006">
    <property type="protein sequence ID" value="SDI56000.1"/>
    <property type="molecule type" value="Genomic_DNA"/>
</dbReference>
<evidence type="ECO:0000313" key="3">
    <source>
        <dbReference type="Proteomes" id="UP000199050"/>
    </source>
</evidence>
<protein>
    <submittedName>
        <fullName evidence="2">Uncharacterized protein</fullName>
    </submittedName>
</protein>
<keyword evidence="1" id="KW-0472">Membrane</keyword>
<evidence type="ECO:0000313" key="2">
    <source>
        <dbReference type="EMBL" id="SDI56000.1"/>
    </source>
</evidence>
<organism evidence="2 3">
    <name type="scientific">Paenibacillus typhae</name>
    <dbReference type="NCBI Taxonomy" id="1174501"/>
    <lineage>
        <taxon>Bacteria</taxon>
        <taxon>Bacillati</taxon>
        <taxon>Bacillota</taxon>
        <taxon>Bacilli</taxon>
        <taxon>Bacillales</taxon>
        <taxon>Paenibacillaceae</taxon>
        <taxon>Paenibacillus</taxon>
    </lineage>
</organism>
<evidence type="ECO:0000256" key="1">
    <source>
        <dbReference type="SAM" id="Phobius"/>
    </source>
</evidence>